<name>N6W3D4_9GAMM</name>
<dbReference type="Proteomes" id="UP000013165">
    <property type="component" value="Unassembled WGS sequence"/>
</dbReference>
<accession>N6W3D4</accession>
<dbReference type="GO" id="GO:0005886">
    <property type="term" value="C:plasma membrane"/>
    <property type="evidence" value="ECO:0007669"/>
    <property type="project" value="TreeGrafter"/>
</dbReference>
<evidence type="ECO:0000256" key="3">
    <source>
        <dbReference type="ARBA" id="ARBA00023225"/>
    </source>
</evidence>
<dbReference type="PATRIC" id="fig|626887.3.peg.268"/>
<dbReference type="AlphaFoldDB" id="N6W3D4"/>
<dbReference type="Gene3D" id="3.40.1690.10">
    <property type="entry name" value="secretion proteins EscU"/>
    <property type="match status" value="1"/>
</dbReference>
<protein>
    <recommendedName>
        <fullName evidence="2">Flagellar biosynthetic protein FlhB</fullName>
    </recommendedName>
</protein>
<dbReference type="HOGENOM" id="CLU_041013_4_0_6"/>
<reference evidence="6 7" key="1">
    <citation type="journal article" date="2013" name="Genome Announc.">
        <title>Genome Sequence of the Polycyclic Aromatic Hydrocarbon-Degrading Bacterium Strain Marinobacter nanhaiticus D15-8WT.</title>
        <authorList>
            <person name="Cui Z."/>
            <person name="Gao W."/>
            <person name="Li Q."/>
            <person name="Xu G."/>
            <person name="Zheng L."/>
        </authorList>
    </citation>
    <scope>NUCLEOTIDE SEQUENCE [LARGE SCALE GENOMIC DNA]</scope>
    <source>
        <strain evidence="6 7">D15-8W</strain>
    </source>
</reference>
<evidence type="ECO:0000256" key="4">
    <source>
        <dbReference type="ARBA" id="ARBA00025078"/>
    </source>
</evidence>
<evidence type="ECO:0000256" key="5">
    <source>
        <dbReference type="SAM" id="MobiDB-lite"/>
    </source>
</evidence>
<keyword evidence="3" id="KW-0813">Transport</keyword>
<dbReference type="eggNOG" id="COG2257">
    <property type="taxonomic scope" value="Bacteria"/>
</dbReference>
<sequence length="114" mass="12388">MNSSEQQPPFNRDAAVALKYDGSRAPTVAATGTDELAREIIRIAKENGVPLYENAELAGILARLDLDEEIPETLYRIIAEILSFAFHLQGRTPEDAGRPADTLHPNGDGNDQAT</sequence>
<keyword evidence="6" id="KW-0282">Flagellum</keyword>
<dbReference type="Pfam" id="PF01312">
    <property type="entry name" value="Bac_export_2"/>
    <property type="match status" value="1"/>
</dbReference>
<keyword evidence="3" id="KW-1006">Bacterial flagellum protein export</keyword>
<keyword evidence="6" id="KW-0969">Cilium</keyword>
<dbReference type="PANTHER" id="PTHR30531:SF12">
    <property type="entry name" value="FLAGELLAR BIOSYNTHETIC PROTEIN FLHB"/>
    <property type="match status" value="1"/>
</dbReference>
<keyword evidence="6" id="KW-0966">Cell projection</keyword>
<proteinExistence type="inferred from homology"/>
<feature type="region of interest" description="Disordered" evidence="5">
    <location>
        <begin position="91"/>
        <end position="114"/>
    </location>
</feature>
<comment type="similarity">
    <text evidence="1">Belongs to the type III secretion exporter family.</text>
</comment>
<dbReference type="EMBL" id="APLQ01000007">
    <property type="protein sequence ID" value="ENO17060.1"/>
    <property type="molecule type" value="Genomic_DNA"/>
</dbReference>
<dbReference type="InterPro" id="IPR029025">
    <property type="entry name" value="T3SS_substrate_exporter_C"/>
</dbReference>
<comment type="caution">
    <text evidence="6">The sequence shown here is derived from an EMBL/GenBank/DDBJ whole genome shotgun (WGS) entry which is preliminary data.</text>
</comment>
<evidence type="ECO:0000256" key="1">
    <source>
        <dbReference type="ARBA" id="ARBA00010690"/>
    </source>
</evidence>
<evidence type="ECO:0000313" key="7">
    <source>
        <dbReference type="Proteomes" id="UP000013165"/>
    </source>
</evidence>
<evidence type="ECO:0000313" key="6">
    <source>
        <dbReference type="EMBL" id="ENO17060.1"/>
    </source>
</evidence>
<organism evidence="6 7">
    <name type="scientific">Marinobacter nanhaiticus D15-8W</name>
    <dbReference type="NCBI Taxonomy" id="626887"/>
    <lineage>
        <taxon>Bacteria</taxon>
        <taxon>Pseudomonadati</taxon>
        <taxon>Pseudomonadota</taxon>
        <taxon>Gammaproteobacteria</taxon>
        <taxon>Pseudomonadales</taxon>
        <taxon>Marinobacteraceae</taxon>
        <taxon>Marinobacter</taxon>
    </lineage>
</organism>
<keyword evidence="7" id="KW-1185">Reference proteome</keyword>
<gene>
    <name evidence="6" type="ORF">J057_01434</name>
</gene>
<comment type="function">
    <text evidence="4">Required for formation of the rod structure in the basal body of the flagellar apparatus. Together with FliI and FliH, may constitute the export apparatus of flagellin.</text>
</comment>
<dbReference type="RefSeq" id="WP_004582833.1">
    <property type="nucleotide sequence ID" value="NZ_AP028878.1"/>
</dbReference>
<dbReference type="STRING" id="626887.J057_01434"/>
<dbReference type="PANTHER" id="PTHR30531">
    <property type="entry name" value="FLAGELLAR BIOSYNTHETIC PROTEIN FLHB"/>
    <property type="match status" value="1"/>
</dbReference>
<dbReference type="InterPro" id="IPR006135">
    <property type="entry name" value="T3SS_substrate_exporter"/>
</dbReference>
<dbReference type="GO" id="GO:0009306">
    <property type="term" value="P:protein secretion"/>
    <property type="evidence" value="ECO:0007669"/>
    <property type="project" value="InterPro"/>
</dbReference>
<evidence type="ECO:0000256" key="2">
    <source>
        <dbReference type="ARBA" id="ARBA00021622"/>
    </source>
</evidence>
<keyword evidence="3" id="KW-0653">Protein transport</keyword>
<dbReference type="OrthoDB" id="5244399at2"/>
<dbReference type="SUPFAM" id="SSF160544">
    <property type="entry name" value="EscU C-terminal domain-like"/>
    <property type="match status" value="1"/>
</dbReference>